<feature type="compositionally biased region" description="Polar residues" evidence="2">
    <location>
        <begin position="23"/>
        <end position="33"/>
    </location>
</feature>
<dbReference type="PROSITE" id="PS00028">
    <property type="entry name" value="ZINC_FINGER_C2H2_1"/>
    <property type="match status" value="1"/>
</dbReference>
<feature type="compositionally biased region" description="Basic residues" evidence="2">
    <location>
        <begin position="1"/>
        <end position="21"/>
    </location>
</feature>
<dbReference type="Proteomes" id="UP001219525">
    <property type="component" value="Unassembled WGS sequence"/>
</dbReference>
<feature type="region of interest" description="Disordered" evidence="2">
    <location>
        <begin position="1"/>
        <end position="117"/>
    </location>
</feature>
<accession>A0AAD6UPB7</accession>
<dbReference type="PROSITE" id="PS50157">
    <property type="entry name" value="ZINC_FINGER_C2H2_2"/>
    <property type="match status" value="1"/>
</dbReference>
<evidence type="ECO:0000259" key="3">
    <source>
        <dbReference type="PROSITE" id="PS50157"/>
    </source>
</evidence>
<name>A0AAD6UPB7_9AGAR</name>
<dbReference type="GO" id="GO:0008270">
    <property type="term" value="F:zinc ion binding"/>
    <property type="evidence" value="ECO:0007669"/>
    <property type="project" value="UniProtKB-KW"/>
</dbReference>
<keyword evidence="5" id="KW-1185">Reference proteome</keyword>
<reference evidence="4" key="1">
    <citation type="submission" date="2023-03" db="EMBL/GenBank/DDBJ databases">
        <title>Massive genome expansion in bonnet fungi (Mycena s.s.) driven by repeated elements and novel gene families across ecological guilds.</title>
        <authorList>
            <consortium name="Lawrence Berkeley National Laboratory"/>
            <person name="Harder C.B."/>
            <person name="Miyauchi S."/>
            <person name="Viragh M."/>
            <person name="Kuo A."/>
            <person name="Thoen E."/>
            <person name="Andreopoulos B."/>
            <person name="Lu D."/>
            <person name="Skrede I."/>
            <person name="Drula E."/>
            <person name="Henrissat B."/>
            <person name="Morin E."/>
            <person name="Kohler A."/>
            <person name="Barry K."/>
            <person name="LaButti K."/>
            <person name="Morin E."/>
            <person name="Salamov A."/>
            <person name="Lipzen A."/>
            <person name="Mereny Z."/>
            <person name="Hegedus B."/>
            <person name="Baldrian P."/>
            <person name="Stursova M."/>
            <person name="Weitz H."/>
            <person name="Taylor A."/>
            <person name="Grigoriev I.V."/>
            <person name="Nagy L.G."/>
            <person name="Martin F."/>
            <person name="Kauserud H."/>
        </authorList>
    </citation>
    <scope>NUCLEOTIDE SEQUENCE</scope>
    <source>
        <strain evidence="4">9144</strain>
    </source>
</reference>
<proteinExistence type="predicted"/>
<sequence>MAKSKRQHNPRNRPCPHHCGRSFRNQSGLTQHVNAKHPVFHQDRAPLRTAADAEDSPPPSPGPFQGDLDEMPPHNRTPSPPLPPPKGARVEYHPHLNGRPCDRNGNFLPCGAPPPEQDVPAPDDFSPYDTLPDFRLAEWMYKRVQLGADDIDELMDILGSRDEFAGIPPFRDHRDLYETIDATQQGHVPWQKFEVKYDGPVTPGESAPWQHESFSVYFRDTREVLRHQLANPAFTNAFDTAPKRVFGNNGRRRYRDFMSGRWAWRQADEIAEDPETHGAAFVPIISGSDKTTTSVATGQNDFYPMYMSNGLVHNEVRRAHRNAVSVIAFLAIPKTDREHENSLAFRTFRRRLFHASLKAIFEPVKPGMTGWEVMLFPDGHYRRVIFGLGPYIADYPEQVLLACVVQGWCPRCTAHRKDLDGPAGRRTQEHPEALFDALDYKRMWDDYGVIADVLPFTWDFPRADIHELLSPDLLHQIIKGTFKDHLVTWVGEYLELTYGKKEAAKRMADIDRRIAAVPAFPGLRRFPQGRGFKQWTGDDSKALMKVYLPALEGHVTSQMLRAFSAFLDFCYLVRRNDIGDDTLEEIENALSRYHEAREIFEQSGVCPDGFCLPRQHSLAHYPFLIREFAAPNGLCSSITESKHIKAVKEPWRRSSRYQALPQMLTVNNRMDNLAASRINFTKRGLLAPNGAAIGVKAVADDDDDFPVVPDRDIDAEVKLARNPIRGVPRDPAKLAAHLKIPQLPTLIRRFLYAQDRDHANMDEPLADVPIDDCLAAPPKVFCYPSAITTFYAPSDQCGAGGLLSERIRAVRSWRGEGARYDCVFVDGEDDLPGFEGLLAARVRTFMSFRHDRRNFPCALVTWFSAIGTQPCKDVGMWMVEPDLDARGQRIYDIIHLDSIVRGAHLIPVFGDDPLPRRWKFSDTLDSFRAYYINKYADHHSYEIAF</sequence>
<evidence type="ECO:0000313" key="5">
    <source>
        <dbReference type="Proteomes" id="UP001219525"/>
    </source>
</evidence>
<evidence type="ECO:0000313" key="4">
    <source>
        <dbReference type="EMBL" id="KAJ7187580.1"/>
    </source>
</evidence>
<dbReference type="InterPro" id="IPR041078">
    <property type="entry name" value="Plavaka"/>
</dbReference>
<keyword evidence="1" id="KW-0479">Metal-binding</keyword>
<comment type="caution">
    <text evidence="4">The sequence shown here is derived from an EMBL/GenBank/DDBJ whole genome shotgun (WGS) entry which is preliminary data.</text>
</comment>
<keyword evidence="1" id="KW-0862">Zinc</keyword>
<evidence type="ECO:0000256" key="2">
    <source>
        <dbReference type="SAM" id="MobiDB-lite"/>
    </source>
</evidence>
<organism evidence="4 5">
    <name type="scientific">Mycena pura</name>
    <dbReference type="NCBI Taxonomy" id="153505"/>
    <lineage>
        <taxon>Eukaryota</taxon>
        <taxon>Fungi</taxon>
        <taxon>Dikarya</taxon>
        <taxon>Basidiomycota</taxon>
        <taxon>Agaricomycotina</taxon>
        <taxon>Agaricomycetes</taxon>
        <taxon>Agaricomycetidae</taxon>
        <taxon>Agaricales</taxon>
        <taxon>Marasmiineae</taxon>
        <taxon>Mycenaceae</taxon>
        <taxon>Mycena</taxon>
    </lineage>
</organism>
<gene>
    <name evidence="4" type="ORF">GGX14DRAFT_383483</name>
</gene>
<dbReference type="Pfam" id="PF18759">
    <property type="entry name" value="Plavaka"/>
    <property type="match status" value="1"/>
</dbReference>
<keyword evidence="1" id="KW-0863">Zinc-finger</keyword>
<feature type="domain" description="C2H2-type" evidence="3">
    <location>
        <begin position="13"/>
        <end position="46"/>
    </location>
</feature>
<dbReference type="AlphaFoldDB" id="A0AAD6UPB7"/>
<evidence type="ECO:0000256" key="1">
    <source>
        <dbReference type="PROSITE-ProRule" id="PRU00042"/>
    </source>
</evidence>
<dbReference type="InterPro" id="IPR013087">
    <property type="entry name" value="Znf_C2H2_type"/>
</dbReference>
<dbReference type="EMBL" id="JARJCW010000192">
    <property type="protein sequence ID" value="KAJ7187580.1"/>
    <property type="molecule type" value="Genomic_DNA"/>
</dbReference>
<protein>
    <recommendedName>
        <fullName evidence="3">C2H2-type domain-containing protein</fullName>
    </recommendedName>
</protein>